<dbReference type="AlphaFoldDB" id="M2RWA0"/>
<dbReference type="STRING" id="665912.M2RWA0"/>
<dbReference type="GeneID" id="19129749"/>
<dbReference type="RefSeq" id="XP_007705074.1">
    <property type="nucleotide sequence ID" value="XM_007706884.1"/>
</dbReference>
<organism evidence="1 2">
    <name type="scientific">Cochliobolus sativus (strain ND90Pr / ATCC 201652)</name>
    <name type="common">Common root rot and spot blotch fungus</name>
    <name type="synonym">Bipolaris sorokiniana</name>
    <dbReference type="NCBI Taxonomy" id="665912"/>
    <lineage>
        <taxon>Eukaryota</taxon>
        <taxon>Fungi</taxon>
        <taxon>Dikarya</taxon>
        <taxon>Ascomycota</taxon>
        <taxon>Pezizomycotina</taxon>
        <taxon>Dothideomycetes</taxon>
        <taxon>Pleosporomycetidae</taxon>
        <taxon>Pleosporales</taxon>
        <taxon>Pleosporineae</taxon>
        <taxon>Pleosporaceae</taxon>
        <taxon>Bipolaris</taxon>
    </lineage>
</organism>
<evidence type="ECO:0000313" key="2">
    <source>
        <dbReference type="Proteomes" id="UP000016934"/>
    </source>
</evidence>
<protein>
    <submittedName>
        <fullName evidence="1">Uncharacterized protein</fullName>
    </submittedName>
</protein>
<sequence>MMSATPRPKRKAPKADSGINGLIATCNKNDRFELLESATVFPGDLDNPIHLVFSKLDSVEPMKQMLQLASHFLTHDTLLSFFIPLLYGHELKGVINGAYRPYLSNPLVSASGEKYRLYLAGVRDALECLSHSVSFHFVSPVKRVYARTLREDGPSTHSTECHSLFQRKCSCKIELADYFKSYYTSGEYAAASPCAQFRHDFLFATTLVHEVVHAVGVLRRGNLDEPYIRADCPDTEWGYGWEHFMFGCVINPQDRSKPGTYLLMRKVWADPKTAEEAGGKEYSDVSMSYIAQWFRKDTWDIVRKRGPAAITAPITHFKIQSSNKLGAWVVKSDCPEIIDDLIELQEQWGRRAVTPDPVLGSPTTRNGRVRCAKILWQFMTPEQLQKPNVPIPVRAPQNIRSPLACFHDHPRSQIGKCEHMHKALPFNKEDTTLYKTLDSDCRPIRKRRAGLAEECSLAKKVRKLETGVTLNSHRPIS</sequence>
<dbReference type="EMBL" id="KB445653">
    <property type="protein sequence ID" value="EMD59343.1"/>
    <property type="molecule type" value="Genomic_DNA"/>
</dbReference>
<reference evidence="1 2" key="1">
    <citation type="journal article" date="2012" name="PLoS Pathog.">
        <title>Diverse lifestyles and strategies of plant pathogenesis encoded in the genomes of eighteen Dothideomycetes fungi.</title>
        <authorList>
            <person name="Ohm R.A."/>
            <person name="Feau N."/>
            <person name="Henrissat B."/>
            <person name="Schoch C.L."/>
            <person name="Horwitz B.A."/>
            <person name="Barry K.W."/>
            <person name="Condon B.J."/>
            <person name="Copeland A.C."/>
            <person name="Dhillon B."/>
            <person name="Glaser F."/>
            <person name="Hesse C.N."/>
            <person name="Kosti I."/>
            <person name="LaButti K."/>
            <person name="Lindquist E.A."/>
            <person name="Lucas S."/>
            <person name="Salamov A.A."/>
            <person name="Bradshaw R.E."/>
            <person name="Ciuffetti L."/>
            <person name="Hamelin R.C."/>
            <person name="Kema G.H.J."/>
            <person name="Lawrence C."/>
            <person name="Scott J.A."/>
            <person name="Spatafora J.W."/>
            <person name="Turgeon B.G."/>
            <person name="de Wit P.J.G.M."/>
            <person name="Zhong S."/>
            <person name="Goodwin S.B."/>
            <person name="Grigoriev I.V."/>
        </authorList>
    </citation>
    <scope>NUCLEOTIDE SEQUENCE [LARGE SCALE GENOMIC DNA]</scope>
    <source>
        <strain evidence="2">ND90Pr / ATCC 201652</strain>
    </source>
</reference>
<evidence type="ECO:0000313" key="1">
    <source>
        <dbReference type="EMBL" id="EMD59343.1"/>
    </source>
</evidence>
<dbReference type="HOGENOM" id="CLU_633321_0_0_1"/>
<reference evidence="2" key="2">
    <citation type="journal article" date="2013" name="PLoS Genet.">
        <title>Comparative genome structure, secondary metabolite, and effector coding capacity across Cochliobolus pathogens.</title>
        <authorList>
            <person name="Condon B.J."/>
            <person name="Leng Y."/>
            <person name="Wu D."/>
            <person name="Bushley K.E."/>
            <person name="Ohm R.A."/>
            <person name="Otillar R."/>
            <person name="Martin J."/>
            <person name="Schackwitz W."/>
            <person name="Grimwood J."/>
            <person name="MohdZainudin N."/>
            <person name="Xue C."/>
            <person name="Wang R."/>
            <person name="Manning V.A."/>
            <person name="Dhillon B."/>
            <person name="Tu Z.J."/>
            <person name="Steffenson B.J."/>
            <person name="Salamov A."/>
            <person name="Sun H."/>
            <person name="Lowry S."/>
            <person name="LaButti K."/>
            <person name="Han J."/>
            <person name="Copeland A."/>
            <person name="Lindquist E."/>
            <person name="Barry K."/>
            <person name="Schmutz J."/>
            <person name="Baker S.E."/>
            <person name="Ciuffetti L.M."/>
            <person name="Grigoriev I.V."/>
            <person name="Zhong S."/>
            <person name="Turgeon B.G."/>
        </authorList>
    </citation>
    <scope>NUCLEOTIDE SEQUENCE [LARGE SCALE GENOMIC DNA]</scope>
    <source>
        <strain evidence="2">ND90Pr / ATCC 201652</strain>
    </source>
</reference>
<dbReference type="KEGG" id="bsc:COCSADRAFT_101523"/>
<dbReference type="Proteomes" id="UP000016934">
    <property type="component" value="Unassembled WGS sequence"/>
</dbReference>
<proteinExistence type="predicted"/>
<dbReference type="eggNOG" id="ENOG502SUDZ">
    <property type="taxonomic scope" value="Eukaryota"/>
</dbReference>
<dbReference type="OMA" id="HDFLFAT"/>
<accession>M2RWA0</accession>
<name>M2RWA0_COCSN</name>
<keyword evidence="2" id="KW-1185">Reference proteome</keyword>
<dbReference type="OrthoDB" id="10254945at2759"/>
<gene>
    <name evidence="1" type="ORF">COCSADRAFT_101523</name>
</gene>